<dbReference type="InterPro" id="IPR007138">
    <property type="entry name" value="ABM_dom"/>
</dbReference>
<gene>
    <name evidence="2" type="ORF">FC39_GL000196</name>
</gene>
<comment type="caution">
    <text evidence="2">The sequence shown here is derived from an EMBL/GenBank/DDBJ whole genome shotgun (WGS) entry which is preliminary data.</text>
</comment>
<dbReference type="Gene3D" id="3.30.70.100">
    <property type="match status" value="1"/>
</dbReference>
<dbReference type="eggNOG" id="COG1359">
    <property type="taxonomic scope" value="Bacteria"/>
</dbReference>
<sequence>MKLSNAPIFRIYQLDVNDENRNAFLEGGKDNILTSIKNEPGTLAMFLAHNSEENDKNYMVEVYRDNNAYQTHVNSPQFNRYRENAPRIVQSTLMWDLQTEFIATKSDKLDVVGDNDFSIHLAKVSIEKGKKQEFADVVENEMRISVTEEPGVIAMFAGTDKNSTDDWYFYEIYKNDDAYNTHIRSQQFKDYISGSQDWLTDKKLQVLNGDILTSQDQLEFNN</sequence>
<feature type="domain" description="ABM" evidence="1">
    <location>
        <begin position="118"/>
        <end position="207"/>
    </location>
</feature>
<reference evidence="2 3" key="1">
    <citation type="journal article" date="2015" name="Genome Announc.">
        <title>Expanding the biotechnology potential of lactobacilli through comparative genomics of 213 strains and associated genera.</title>
        <authorList>
            <person name="Sun Z."/>
            <person name="Harris H.M."/>
            <person name="McCann A."/>
            <person name="Guo C."/>
            <person name="Argimon S."/>
            <person name="Zhang W."/>
            <person name="Yang X."/>
            <person name="Jeffery I.B."/>
            <person name="Cooney J.C."/>
            <person name="Kagawa T.F."/>
            <person name="Liu W."/>
            <person name="Song Y."/>
            <person name="Salvetti E."/>
            <person name="Wrobel A."/>
            <person name="Rasinkangas P."/>
            <person name="Parkhill J."/>
            <person name="Rea M.C."/>
            <person name="O'Sullivan O."/>
            <person name="Ritari J."/>
            <person name="Douillard F.P."/>
            <person name="Paul Ross R."/>
            <person name="Yang R."/>
            <person name="Briner A.E."/>
            <person name="Felis G.E."/>
            <person name="de Vos W.M."/>
            <person name="Barrangou R."/>
            <person name="Klaenhammer T.R."/>
            <person name="Caufield P.W."/>
            <person name="Cui Y."/>
            <person name="Zhang H."/>
            <person name="O'Toole P.W."/>
        </authorList>
    </citation>
    <scope>NUCLEOTIDE SEQUENCE [LARGE SCALE GENOMIC DNA]</scope>
    <source>
        <strain evidence="2 3">DSM 5661</strain>
    </source>
</reference>
<protein>
    <recommendedName>
        <fullName evidence="1">ABM domain-containing protein</fullName>
    </recommendedName>
</protein>
<dbReference type="PANTHER" id="PTHR33336:SF3">
    <property type="entry name" value="ABM DOMAIN-CONTAINING PROTEIN"/>
    <property type="match status" value="1"/>
</dbReference>
<organism evidence="2 3">
    <name type="scientific">Lactobacillus hamsteri DSM 5661 = JCM 6256</name>
    <dbReference type="NCBI Taxonomy" id="1423754"/>
    <lineage>
        <taxon>Bacteria</taxon>
        <taxon>Bacillati</taxon>
        <taxon>Bacillota</taxon>
        <taxon>Bacilli</taxon>
        <taxon>Lactobacillales</taxon>
        <taxon>Lactobacillaceae</taxon>
        <taxon>Lactobacillus</taxon>
    </lineage>
</organism>
<dbReference type="EMBL" id="AZGI01000011">
    <property type="protein sequence ID" value="KRM40712.1"/>
    <property type="molecule type" value="Genomic_DNA"/>
</dbReference>
<proteinExistence type="predicted"/>
<dbReference type="AlphaFoldDB" id="A0A0R1YDS4"/>
<dbReference type="Proteomes" id="UP000051223">
    <property type="component" value="Unassembled WGS sequence"/>
</dbReference>
<evidence type="ECO:0000259" key="1">
    <source>
        <dbReference type="PROSITE" id="PS51725"/>
    </source>
</evidence>
<dbReference type="GO" id="GO:0003824">
    <property type="term" value="F:catalytic activity"/>
    <property type="evidence" value="ECO:0007669"/>
    <property type="project" value="TreeGrafter"/>
</dbReference>
<evidence type="ECO:0000313" key="2">
    <source>
        <dbReference type="EMBL" id="KRM40712.1"/>
    </source>
</evidence>
<dbReference type="InterPro" id="IPR011008">
    <property type="entry name" value="Dimeric_a/b-barrel"/>
</dbReference>
<dbReference type="InterPro" id="IPR050744">
    <property type="entry name" value="AI-2_Isomerase_LsrG"/>
</dbReference>
<dbReference type="PROSITE" id="PS51725">
    <property type="entry name" value="ABM"/>
    <property type="match status" value="2"/>
</dbReference>
<feature type="domain" description="ABM" evidence="1">
    <location>
        <begin position="8"/>
        <end position="101"/>
    </location>
</feature>
<dbReference type="Pfam" id="PF03992">
    <property type="entry name" value="ABM"/>
    <property type="match status" value="2"/>
</dbReference>
<keyword evidence="3" id="KW-1185">Reference proteome</keyword>
<name>A0A0R1YDS4_9LACO</name>
<dbReference type="PANTHER" id="PTHR33336">
    <property type="entry name" value="QUINOL MONOOXYGENASE YGIN-RELATED"/>
    <property type="match status" value="1"/>
</dbReference>
<dbReference type="SUPFAM" id="SSF54909">
    <property type="entry name" value="Dimeric alpha+beta barrel"/>
    <property type="match status" value="2"/>
</dbReference>
<dbReference type="OrthoDB" id="9812754at2"/>
<dbReference type="PATRIC" id="fig|1423754.3.peg.207"/>
<accession>A0A0R1YDS4</accession>
<dbReference type="STRING" id="1423754.FC39_GL000196"/>
<evidence type="ECO:0000313" key="3">
    <source>
        <dbReference type="Proteomes" id="UP000051223"/>
    </source>
</evidence>
<dbReference type="RefSeq" id="WP_025080586.1">
    <property type="nucleotide sequence ID" value="NZ_AZGI01000011.1"/>
</dbReference>